<feature type="transmembrane region" description="Helical" evidence="1">
    <location>
        <begin position="260"/>
        <end position="281"/>
    </location>
</feature>
<dbReference type="VEuPathDB" id="TriTrypDB:TEOVI_000365200"/>
<reference evidence="2" key="1">
    <citation type="submission" date="2016-09" db="EMBL/GenBank/DDBJ databases">
        <authorList>
            <person name="Hebert L."/>
            <person name="Moumen B."/>
        </authorList>
    </citation>
    <scope>NUCLEOTIDE SEQUENCE [LARGE SCALE GENOMIC DNA]</scope>
    <source>
        <strain evidence="2">OVI</strain>
    </source>
</reference>
<organism evidence="2 3">
    <name type="scientific">Trypanosoma equiperdum</name>
    <dbReference type="NCBI Taxonomy" id="5694"/>
    <lineage>
        <taxon>Eukaryota</taxon>
        <taxon>Discoba</taxon>
        <taxon>Euglenozoa</taxon>
        <taxon>Kinetoplastea</taxon>
        <taxon>Metakinetoplastina</taxon>
        <taxon>Trypanosomatida</taxon>
        <taxon>Trypanosomatidae</taxon>
        <taxon>Trypanosoma</taxon>
    </lineage>
</organism>
<sequence length="477" mass="54759">MTSVGFPCDMNTSSSLTFLANFYFHTISGVDKNVRTTDRSRMEFWVQRLPTVILQEIFMEVIRSDGFCFAWVGILSSVCRSWYCACQHPVMWAFMAKKVFVAYPLVLRAQAVPEDKTNLRMRSVSNPIIDDADDFGTVSNSRDAMELPTLMTNQSLRRAIEDVRLFDERRSYHTYVRQIRVLVLGMMLSGTLLLFSMFLFVTVCVLEGIKLGGVFTTYAALSFLWATYWGIFTIIIANIVMEAHFEPAPLFPRLRKNKPLILTSTAILLIGLFTLVLPTLLVHINLTREEKFSWMWCGATPLLFLLSWQLYVVLSCFSPSKWGELLRSPHVVLRPMKVVMSLILNIPHAFPFCCAVALYSLLQYIQYGGRTYLLVAVFPLLASLPILSTLLLLDFYMKRQMRDLLTGVSLLLASIFPLSLFWTDFRGFSLLPLAAASLLLFITHFRQVAQQSMLELVEEIQRNRRPARWRRSHSVRM</sequence>
<comment type="caution">
    <text evidence="2">The sequence shown here is derived from an EMBL/GenBank/DDBJ whole genome shotgun (WGS) entry which is preliminary data.</text>
</comment>
<dbReference type="Proteomes" id="UP000195570">
    <property type="component" value="Unassembled WGS sequence"/>
</dbReference>
<evidence type="ECO:0000313" key="2">
    <source>
        <dbReference type="EMBL" id="SCU72070.1"/>
    </source>
</evidence>
<feature type="transmembrane region" description="Helical" evidence="1">
    <location>
        <begin position="338"/>
        <end position="359"/>
    </location>
</feature>
<feature type="transmembrane region" description="Helical" evidence="1">
    <location>
        <begin position="179"/>
        <end position="203"/>
    </location>
</feature>
<dbReference type="EMBL" id="CZPT02001779">
    <property type="protein sequence ID" value="SCU72070.1"/>
    <property type="molecule type" value="Genomic_DNA"/>
</dbReference>
<feature type="transmembrane region" description="Helical" evidence="1">
    <location>
        <begin position="215"/>
        <end position="240"/>
    </location>
</feature>
<feature type="transmembrane region" description="Helical" evidence="1">
    <location>
        <begin position="371"/>
        <end position="392"/>
    </location>
</feature>
<feature type="transmembrane region" description="Helical" evidence="1">
    <location>
        <begin position="404"/>
        <end position="422"/>
    </location>
</feature>
<evidence type="ECO:0000313" key="3">
    <source>
        <dbReference type="Proteomes" id="UP000195570"/>
    </source>
</evidence>
<feature type="transmembrane region" description="Helical" evidence="1">
    <location>
        <begin position="428"/>
        <end position="445"/>
    </location>
</feature>
<evidence type="ECO:0000256" key="1">
    <source>
        <dbReference type="SAM" id="Phobius"/>
    </source>
</evidence>
<keyword evidence="1" id="KW-0472">Membrane</keyword>
<accession>A0A1G4IHZ2</accession>
<dbReference type="AlphaFoldDB" id="A0A1G4IHZ2"/>
<dbReference type="GeneID" id="92377592"/>
<dbReference type="RefSeq" id="XP_067082631.1">
    <property type="nucleotide sequence ID" value="XM_067226530.1"/>
</dbReference>
<keyword evidence="1" id="KW-1133">Transmembrane helix</keyword>
<feature type="transmembrane region" description="Helical" evidence="1">
    <location>
        <begin position="293"/>
        <end position="317"/>
    </location>
</feature>
<proteinExistence type="predicted"/>
<name>A0A1G4IHZ2_TRYEQ</name>
<keyword evidence="3" id="KW-1185">Reference proteome</keyword>
<protein>
    <submittedName>
        <fullName evidence="2">F-box domain containing protein, putative</fullName>
    </submittedName>
</protein>
<gene>
    <name evidence="2" type="ORF">TEOVI_000365200</name>
</gene>
<keyword evidence="1" id="KW-0812">Transmembrane</keyword>